<dbReference type="InterPro" id="IPR038379">
    <property type="entry name" value="SecE_sf"/>
</dbReference>
<keyword evidence="11" id="KW-1185">Reference proteome</keyword>
<comment type="caution">
    <text evidence="10">The sequence shown here is derived from an EMBL/GenBank/DDBJ whole genome shotgun (WGS) entry which is preliminary data.</text>
</comment>
<evidence type="ECO:0000313" key="11">
    <source>
        <dbReference type="Proteomes" id="UP000741863"/>
    </source>
</evidence>
<comment type="subcellular location">
    <subcellularLocation>
        <location evidence="9">Cell membrane</location>
        <topology evidence="9">Single-pass membrane protein</topology>
    </subcellularLocation>
    <subcellularLocation>
        <location evidence="1">Membrane</location>
    </subcellularLocation>
</comment>
<protein>
    <recommendedName>
        <fullName evidence="9">Protein translocase subunit SecE</fullName>
    </recommendedName>
</protein>
<evidence type="ECO:0000256" key="3">
    <source>
        <dbReference type="ARBA" id="ARBA00022475"/>
    </source>
</evidence>
<dbReference type="HAMAP" id="MF_00422">
    <property type="entry name" value="SecE"/>
    <property type="match status" value="1"/>
</dbReference>
<sequence>MTNPVQFLKEVGKQMKQVTWPTPSELFKYTKIVLVTVIFMSIFFAIVDFAFSELVRLFL</sequence>
<organism evidence="10 11">
    <name type="scientific">Geomicrobium sediminis</name>
    <dbReference type="NCBI Taxonomy" id="1347788"/>
    <lineage>
        <taxon>Bacteria</taxon>
        <taxon>Bacillati</taxon>
        <taxon>Bacillota</taxon>
        <taxon>Bacilli</taxon>
        <taxon>Bacillales</taxon>
        <taxon>Geomicrobium</taxon>
    </lineage>
</organism>
<dbReference type="Pfam" id="PF00584">
    <property type="entry name" value="SecE"/>
    <property type="match status" value="1"/>
</dbReference>
<keyword evidence="4 9" id="KW-0812">Transmembrane</keyword>
<dbReference type="Gene3D" id="1.20.5.1030">
    <property type="entry name" value="Preprotein translocase secy subunit"/>
    <property type="match status" value="1"/>
</dbReference>
<evidence type="ECO:0000256" key="6">
    <source>
        <dbReference type="ARBA" id="ARBA00022989"/>
    </source>
</evidence>
<accession>A0ABS2PGW4</accession>
<keyword evidence="5 9" id="KW-0653">Protein transport</keyword>
<gene>
    <name evidence="9" type="primary">secE</name>
    <name evidence="10" type="ORF">JOD17_003807</name>
</gene>
<keyword evidence="3 9" id="KW-1003">Cell membrane</keyword>
<dbReference type="InterPro" id="IPR005807">
    <property type="entry name" value="SecE_bac"/>
</dbReference>
<name>A0ABS2PGW4_9BACL</name>
<reference evidence="10 11" key="1">
    <citation type="submission" date="2021-01" db="EMBL/GenBank/DDBJ databases">
        <title>Genomic Encyclopedia of Type Strains, Phase IV (KMG-IV): sequencing the most valuable type-strain genomes for metagenomic binning, comparative biology and taxonomic classification.</title>
        <authorList>
            <person name="Goeker M."/>
        </authorList>
    </citation>
    <scope>NUCLEOTIDE SEQUENCE [LARGE SCALE GENOMIC DNA]</scope>
    <source>
        <strain evidence="10 11">DSM 25540</strain>
    </source>
</reference>
<keyword evidence="7 9" id="KW-0811">Translocation</keyword>
<evidence type="ECO:0000256" key="9">
    <source>
        <dbReference type="HAMAP-Rule" id="MF_00422"/>
    </source>
</evidence>
<comment type="subunit">
    <text evidence="9">Component of the Sec protein translocase complex. Heterotrimer consisting of SecY, SecE and SecG subunits. The heterotrimers can form oligomers, although 1 heterotrimer is thought to be able to translocate proteins. Interacts with the ribosome. Interacts with SecDF, and other proteins may be involved. Interacts with SecA.</text>
</comment>
<keyword evidence="2 9" id="KW-0813">Transport</keyword>
<keyword evidence="8 9" id="KW-0472">Membrane</keyword>
<evidence type="ECO:0000256" key="1">
    <source>
        <dbReference type="ARBA" id="ARBA00004370"/>
    </source>
</evidence>
<evidence type="ECO:0000256" key="7">
    <source>
        <dbReference type="ARBA" id="ARBA00023010"/>
    </source>
</evidence>
<keyword evidence="6 9" id="KW-1133">Transmembrane helix</keyword>
<feature type="transmembrane region" description="Helical" evidence="9">
    <location>
        <begin position="32"/>
        <end position="51"/>
    </location>
</feature>
<evidence type="ECO:0000313" key="10">
    <source>
        <dbReference type="EMBL" id="MBM7634684.1"/>
    </source>
</evidence>
<dbReference type="EMBL" id="JAFBEC010000015">
    <property type="protein sequence ID" value="MBM7634684.1"/>
    <property type="molecule type" value="Genomic_DNA"/>
</dbReference>
<dbReference type="Proteomes" id="UP000741863">
    <property type="component" value="Unassembled WGS sequence"/>
</dbReference>
<dbReference type="NCBIfam" id="TIGR00964">
    <property type="entry name" value="secE_bact"/>
    <property type="match status" value="1"/>
</dbReference>
<dbReference type="PANTHER" id="PTHR33910">
    <property type="entry name" value="PROTEIN TRANSLOCASE SUBUNIT SECE"/>
    <property type="match status" value="1"/>
</dbReference>
<proteinExistence type="inferred from homology"/>
<dbReference type="InterPro" id="IPR001901">
    <property type="entry name" value="Translocase_SecE/Sec61-g"/>
</dbReference>
<comment type="similarity">
    <text evidence="9">Belongs to the SecE/SEC61-gamma family.</text>
</comment>
<evidence type="ECO:0000256" key="5">
    <source>
        <dbReference type="ARBA" id="ARBA00022927"/>
    </source>
</evidence>
<evidence type="ECO:0000256" key="2">
    <source>
        <dbReference type="ARBA" id="ARBA00022448"/>
    </source>
</evidence>
<evidence type="ECO:0000256" key="8">
    <source>
        <dbReference type="ARBA" id="ARBA00023136"/>
    </source>
</evidence>
<dbReference type="RefSeq" id="WP_042360770.1">
    <property type="nucleotide sequence ID" value="NZ_JAFBEC010000015.1"/>
</dbReference>
<evidence type="ECO:0000256" key="4">
    <source>
        <dbReference type="ARBA" id="ARBA00022692"/>
    </source>
</evidence>
<dbReference type="PANTHER" id="PTHR33910:SF1">
    <property type="entry name" value="PROTEIN TRANSLOCASE SUBUNIT SECE"/>
    <property type="match status" value="1"/>
</dbReference>
<comment type="function">
    <text evidence="9">Essential subunit of the Sec protein translocation channel SecYEG. Clamps together the 2 halves of SecY. May contact the channel plug during translocation.</text>
</comment>